<evidence type="ECO:0000313" key="1">
    <source>
        <dbReference type="EMBL" id="KAH7930763.1"/>
    </source>
</evidence>
<gene>
    <name evidence="1" type="ORF">BV22DRAFT_1124533</name>
</gene>
<protein>
    <submittedName>
        <fullName evidence="1">FAD/NAD(P)-binding domain-containing protein</fullName>
    </submittedName>
</protein>
<dbReference type="Proteomes" id="UP000790709">
    <property type="component" value="Unassembled WGS sequence"/>
</dbReference>
<evidence type="ECO:0000313" key="2">
    <source>
        <dbReference type="Proteomes" id="UP000790709"/>
    </source>
</evidence>
<reference evidence="1" key="1">
    <citation type="journal article" date="2021" name="New Phytol.">
        <title>Evolutionary innovations through gain and loss of genes in the ectomycorrhizal Boletales.</title>
        <authorList>
            <person name="Wu G."/>
            <person name="Miyauchi S."/>
            <person name="Morin E."/>
            <person name="Kuo A."/>
            <person name="Drula E."/>
            <person name="Varga T."/>
            <person name="Kohler A."/>
            <person name="Feng B."/>
            <person name="Cao Y."/>
            <person name="Lipzen A."/>
            <person name="Daum C."/>
            <person name="Hundley H."/>
            <person name="Pangilinan J."/>
            <person name="Johnson J."/>
            <person name="Barry K."/>
            <person name="LaButti K."/>
            <person name="Ng V."/>
            <person name="Ahrendt S."/>
            <person name="Min B."/>
            <person name="Choi I.G."/>
            <person name="Park H."/>
            <person name="Plett J.M."/>
            <person name="Magnuson J."/>
            <person name="Spatafora J.W."/>
            <person name="Nagy L.G."/>
            <person name="Henrissat B."/>
            <person name="Grigoriev I.V."/>
            <person name="Yang Z.L."/>
            <person name="Xu J."/>
            <person name="Martin F.M."/>
        </authorList>
    </citation>
    <scope>NUCLEOTIDE SEQUENCE</scope>
    <source>
        <strain evidence="1">KUC20120723A-06</strain>
    </source>
</reference>
<accession>A0ACB8C1H7</accession>
<comment type="caution">
    <text evidence="1">The sequence shown here is derived from an EMBL/GenBank/DDBJ whole genome shotgun (WGS) entry which is preliminary data.</text>
</comment>
<keyword evidence="2" id="KW-1185">Reference proteome</keyword>
<name>A0ACB8C1H7_9AGAM</name>
<sequence length="456" mass="49145">MSLPDSTTVLIVGAGPTGLAAALSLTRHGCHDFVIVDAVSQGENSSRAIMIHAATLEALDTIGCGEAIAQRGVKSQDISIRNRTSEILHASFSSLNNHTSYPCAVFLPQNITESLLGERLRQLGVNVHRPKRVAGMRRNEEDHLVTDVSFDDGTVIKAKYVIGADGARSVVRTLAGIRFRDPDGDNAVDHNLAQMILADVTFDGQDTAEVGFIGVMSPESFFFCIPLPSSFNKNLERKGQTISKPIHRIGCGVPISEGAPPSSPPKEFLQSLVDRFGPTYLSATSRDPMTPKVDQVVWSTRFRTHSAIADKTFIRLGSNEDSTEGAKEGGVILLIGDAAHIHSPAGGQGMNLGLRDAIFLGEVVAKHIEASASEPPSVNSDKLLQDFAAVRHARALEVIALTKKILGVAGLKYETKLFWWLPVSLGTVRDWVLWALGKSSRFQGKLVWQLSGLGAR</sequence>
<organism evidence="1 2">
    <name type="scientific">Leucogyrophana mollusca</name>
    <dbReference type="NCBI Taxonomy" id="85980"/>
    <lineage>
        <taxon>Eukaryota</taxon>
        <taxon>Fungi</taxon>
        <taxon>Dikarya</taxon>
        <taxon>Basidiomycota</taxon>
        <taxon>Agaricomycotina</taxon>
        <taxon>Agaricomycetes</taxon>
        <taxon>Agaricomycetidae</taxon>
        <taxon>Boletales</taxon>
        <taxon>Boletales incertae sedis</taxon>
        <taxon>Leucogyrophana</taxon>
    </lineage>
</organism>
<proteinExistence type="predicted"/>
<dbReference type="EMBL" id="MU266329">
    <property type="protein sequence ID" value="KAH7930763.1"/>
    <property type="molecule type" value="Genomic_DNA"/>
</dbReference>